<dbReference type="GO" id="GO:0005635">
    <property type="term" value="C:nuclear envelope"/>
    <property type="evidence" value="ECO:0007669"/>
    <property type="project" value="UniProtKB-ARBA"/>
</dbReference>
<evidence type="ECO:0000259" key="4">
    <source>
        <dbReference type="PROSITE" id="PS50177"/>
    </source>
</evidence>
<dbReference type="CDD" id="cd00780">
    <property type="entry name" value="NTF2"/>
    <property type="match status" value="1"/>
</dbReference>
<keyword evidence="6" id="KW-1185">Reference proteome</keyword>
<organism evidence="5 6">
    <name type="scientific">Pneumocystis carinii (strain B80)</name>
    <name type="common">Rat pneumocystis pneumonia agent</name>
    <name type="synonym">Pneumocystis carinii f. sp. carinii</name>
    <dbReference type="NCBI Taxonomy" id="1408658"/>
    <lineage>
        <taxon>Eukaryota</taxon>
        <taxon>Fungi</taxon>
        <taxon>Dikarya</taxon>
        <taxon>Ascomycota</taxon>
        <taxon>Taphrinomycotina</taxon>
        <taxon>Pneumocystomycetes</taxon>
        <taxon>Pneumocystaceae</taxon>
        <taxon>Pneumocystis</taxon>
    </lineage>
</organism>
<evidence type="ECO:0000256" key="3">
    <source>
        <dbReference type="RuleBase" id="RU369002"/>
    </source>
</evidence>
<dbReference type="Proteomes" id="UP000054454">
    <property type="component" value="Unassembled WGS sequence"/>
</dbReference>
<dbReference type="InterPro" id="IPR002075">
    <property type="entry name" value="NTF2_dom"/>
</dbReference>
<comment type="function">
    <text evidence="3">Has a role in nuclear-cytoplasmic transport of proteins and mRNAs.</text>
</comment>
<keyword evidence="3" id="KW-0539">Nucleus</keyword>
<dbReference type="GO" id="GO:0005737">
    <property type="term" value="C:cytoplasm"/>
    <property type="evidence" value="ECO:0007669"/>
    <property type="project" value="UniProtKB-SubCell"/>
</dbReference>
<dbReference type="GeneID" id="28938466"/>
<keyword evidence="3" id="KW-0813">Transport</keyword>
<feature type="domain" description="NTF2" evidence="4">
    <location>
        <begin position="7"/>
        <end position="121"/>
    </location>
</feature>
<accession>A0A0W4ZBI6</accession>
<gene>
    <name evidence="5" type="ORF">T552_04212</name>
</gene>
<protein>
    <recommendedName>
        <fullName evidence="2 3">Nuclear transport factor 2</fullName>
        <shortName evidence="3">NTF-2</shortName>
    </recommendedName>
</protein>
<name>A0A0W4ZBI6_PNEC8</name>
<evidence type="ECO:0000256" key="1">
    <source>
        <dbReference type="ARBA" id="ARBA00022490"/>
    </source>
</evidence>
<dbReference type="FunFam" id="3.10.450.50:FF:000005">
    <property type="entry name" value="Nuclear transport factor 2"/>
    <property type="match status" value="1"/>
</dbReference>
<dbReference type="EMBL" id="LFVZ01000016">
    <property type="protein sequence ID" value="KTW25693.1"/>
    <property type="molecule type" value="Genomic_DNA"/>
</dbReference>
<dbReference type="GO" id="GO:0006606">
    <property type="term" value="P:protein import into nucleus"/>
    <property type="evidence" value="ECO:0007669"/>
    <property type="project" value="UniProtKB-ARBA"/>
</dbReference>
<dbReference type="PROSITE" id="PS50177">
    <property type="entry name" value="NTF2_DOMAIN"/>
    <property type="match status" value="1"/>
</dbReference>
<proteinExistence type="predicted"/>
<dbReference type="RefSeq" id="XP_018224302.1">
    <property type="nucleotide sequence ID" value="XM_018372263.1"/>
</dbReference>
<evidence type="ECO:0000256" key="2">
    <source>
        <dbReference type="ARBA" id="ARBA00026247"/>
    </source>
</evidence>
<dbReference type="PANTHER" id="PTHR12612">
    <property type="entry name" value="NUCLEAR TRANSPORT FACTOR 2"/>
    <property type="match status" value="1"/>
</dbReference>
<sequence length="124" mass="14317">MTDINELAVQFTNFYYKNFDTNRSQLASLYRPNSMLTFENSQIQGTERIIQKLMELPFVKVLHKIATIDAQPSMLSGGSIIVMVTGQLLVDEEQNPQQYSQTFHLIPEGNTFYVLNDIFRLNYS</sequence>
<comment type="caution">
    <text evidence="5">The sequence shown here is derived from an EMBL/GenBank/DDBJ whole genome shotgun (WGS) entry which is preliminary data.</text>
</comment>
<dbReference type="InterPro" id="IPR018222">
    <property type="entry name" value="Nuclear_transport_factor_2_euk"/>
</dbReference>
<dbReference type="Pfam" id="PF02136">
    <property type="entry name" value="NTF2"/>
    <property type="match status" value="1"/>
</dbReference>
<comment type="subcellular location">
    <subcellularLocation>
        <location evidence="3">Cytoplasm</location>
    </subcellularLocation>
    <subcellularLocation>
        <location evidence="3">Nucleus</location>
    </subcellularLocation>
</comment>
<keyword evidence="3" id="KW-0653">Protein transport</keyword>
<dbReference type="GO" id="GO:0051028">
    <property type="term" value="P:mRNA transport"/>
    <property type="evidence" value="ECO:0007669"/>
    <property type="project" value="UniProtKB-UniRule"/>
</dbReference>
<evidence type="ECO:0000313" key="6">
    <source>
        <dbReference type="Proteomes" id="UP000054454"/>
    </source>
</evidence>
<keyword evidence="1 3" id="KW-0963">Cytoplasm</keyword>
<dbReference type="Gene3D" id="3.10.450.50">
    <property type="match status" value="1"/>
</dbReference>
<dbReference type="InterPro" id="IPR032710">
    <property type="entry name" value="NTF2-like_dom_sf"/>
</dbReference>
<dbReference type="SUPFAM" id="SSF54427">
    <property type="entry name" value="NTF2-like"/>
    <property type="match status" value="1"/>
</dbReference>
<reference evidence="6" key="1">
    <citation type="journal article" date="2016" name="Nat. Commun.">
        <title>Genome analysis of three Pneumocystis species reveals adaptation mechanisms to life exclusively in mammalian hosts.</title>
        <authorList>
            <person name="Ma L."/>
            <person name="Chen Z."/>
            <person name="Huang D.W."/>
            <person name="Kutty G."/>
            <person name="Ishihara M."/>
            <person name="Wang H."/>
            <person name="Abouelleil A."/>
            <person name="Bishop L."/>
            <person name="Davey E."/>
            <person name="Deng R."/>
            <person name="Deng X."/>
            <person name="Fan L."/>
            <person name="Fantoni G."/>
            <person name="Fitzgerald M."/>
            <person name="Gogineni E."/>
            <person name="Goldberg J.M."/>
            <person name="Handley G."/>
            <person name="Hu X."/>
            <person name="Huber C."/>
            <person name="Jiao X."/>
            <person name="Jones K."/>
            <person name="Levin J.Z."/>
            <person name="Liu Y."/>
            <person name="Macdonald P."/>
            <person name="Melnikov A."/>
            <person name="Raley C."/>
            <person name="Sassi M."/>
            <person name="Sherman B.T."/>
            <person name="Song X."/>
            <person name="Sykes S."/>
            <person name="Tran B."/>
            <person name="Walsh L."/>
            <person name="Xia Y."/>
            <person name="Yang J."/>
            <person name="Young S."/>
            <person name="Zeng Q."/>
            <person name="Zheng X."/>
            <person name="Stephens R."/>
            <person name="Nusbaum C."/>
            <person name="Birren B.W."/>
            <person name="Azadi P."/>
            <person name="Lempicki R.A."/>
            <person name="Cuomo C.A."/>
            <person name="Kovacs J.A."/>
        </authorList>
    </citation>
    <scope>NUCLEOTIDE SEQUENCE [LARGE SCALE GENOMIC DNA]</scope>
    <source>
        <strain evidence="6">B80</strain>
    </source>
</reference>
<dbReference type="OrthoDB" id="6507044at2759"/>
<dbReference type="InterPro" id="IPR045875">
    <property type="entry name" value="NTF2"/>
</dbReference>
<evidence type="ECO:0000313" key="5">
    <source>
        <dbReference type="EMBL" id="KTW25693.1"/>
    </source>
</evidence>
<dbReference type="VEuPathDB" id="FungiDB:T552_04212"/>
<dbReference type="AlphaFoldDB" id="A0A0W4ZBI6"/>